<gene>
    <name evidence="1" type="ORF">AVDCRST_MAG76-2168</name>
</gene>
<sequence length="21" mass="2253">WNGASWSAPPGCVGWCSPFRS</sequence>
<protein>
    <submittedName>
        <fullName evidence="1">Uncharacterized protein</fullName>
    </submittedName>
</protein>
<dbReference type="AlphaFoldDB" id="A0A6J4IES6"/>
<accession>A0A6J4IES6</accession>
<dbReference type="EMBL" id="CADCSZ010000135">
    <property type="protein sequence ID" value="CAA9248823.1"/>
    <property type="molecule type" value="Genomic_DNA"/>
</dbReference>
<feature type="non-terminal residue" evidence="1">
    <location>
        <position position="21"/>
    </location>
</feature>
<reference evidence="1" key="1">
    <citation type="submission" date="2020-02" db="EMBL/GenBank/DDBJ databases">
        <authorList>
            <person name="Meier V. D."/>
        </authorList>
    </citation>
    <scope>NUCLEOTIDE SEQUENCE</scope>
    <source>
        <strain evidence="1">AVDCRST_MAG76</strain>
    </source>
</reference>
<name>A0A6J4IES6_9ACTN</name>
<feature type="non-terminal residue" evidence="1">
    <location>
        <position position="1"/>
    </location>
</feature>
<evidence type="ECO:0000313" key="1">
    <source>
        <dbReference type="EMBL" id="CAA9248823.1"/>
    </source>
</evidence>
<proteinExistence type="predicted"/>
<organism evidence="1">
    <name type="scientific">uncultured Acidimicrobiales bacterium</name>
    <dbReference type="NCBI Taxonomy" id="310071"/>
    <lineage>
        <taxon>Bacteria</taxon>
        <taxon>Bacillati</taxon>
        <taxon>Actinomycetota</taxon>
        <taxon>Acidimicrobiia</taxon>
        <taxon>Acidimicrobiales</taxon>
        <taxon>environmental samples</taxon>
    </lineage>
</organism>